<keyword evidence="1" id="KW-0966">Cell projection</keyword>
<gene>
    <name evidence="1" type="ORF">E5329_19855</name>
</gene>
<protein>
    <submittedName>
        <fullName evidence="1">Flagellar capping protein</fullName>
    </submittedName>
</protein>
<proteinExistence type="predicted"/>
<keyword evidence="2" id="KW-1185">Reference proteome</keyword>
<evidence type="ECO:0000313" key="2">
    <source>
        <dbReference type="Proteomes" id="UP000304953"/>
    </source>
</evidence>
<reference evidence="1" key="1">
    <citation type="submission" date="2019-04" db="EMBL/GenBank/DDBJ databases">
        <title>Microbes associate with the intestines of laboratory mice.</title>
        <authorList>
            <person name="Navarre W."/>
            <person name="Wong E."/>
            <person name="Huang K."/>
            <person name="Tropini C."/>
            <person name="Ng K."/>
            <person name="Yu B."/>
        </authorList>
    </citation>
    <scope>NUCLEOTIDE SEQUENCE</scope>
    <source>
        <strain evidence="1">NM01_1-7b</strain>
    </source>
</reference>
<organism evidence="1 2">
    <name type="scientific">Petralouisia muris</name>
    <dbReference type="NCBI Taxonomy" id="3032872"/>
    <lineage>
        <taxon>Bacteria</taxon>
        <taxon>Bacillati</taxon>
        <taxon>Bacillota</taxon>
        <taxon>Clostridia</taxon>
        <taxon>Lachnospirales</taxon>
        <taxon>Lachnospiraceae</taxon>
        <taxon>Petralouisia</taxon>
    </lineage>
</organism>
<accession>A0AC61RSB1</accession>
<dbReference type="EMBL" id="SRYA01000050">
    <property type="protein sequence ID" value="TGY91922.1"/>
    <property type="molecule type" value="Genomic_DNA"/>
</dbReference>
<dbReference type="Proteomes" id="UP000304953">
    <property type="component" value="Unassembled WGS sequence"/>
</dbReference>
<name>A0AC61RSB1_9FIRM</name>
<keyword evidence="1" id="KW-0282">Flagellum</keyword>
<comment type="caution">
    <text evidence="1">The sequence shown here is derived from an EMBL/GenBank/DDBJ whole genome shotgun (WGS) entry which is preliminary data.</text>
</comment>
<keyword evidence="1" id="KW-0969">Cilium</keyword>
<evidence type="ECO:0000313" key="1">
    <source>
        <dbReference type="EMBL" id="TGY91922.1"/>
    </source>
</evidence>
<sequence>MATIDTAYNYYLSTYGKQSASRYDSHKKSELRNIYNTIVKINKDSPLYKIKHSGDVQKFAIDIKESTRVIKNVIASLSDAEEGIGNAFQKKIAVSSQEDVVSADFIGDNKESEETDSFLIEVKQLASSQVNLGNFLDKNNLSLKPGSYSFDLENTSSAFEFQFTVNSDDTNYTTQLKLANLISNADIGLKASVVEDQNNLSALQIESVSTGIAPDENFLFSIFPQGTRDSISAIDALGIDHVAQEAGNAVFLLDGIERSAYSNTFTINHAFELTLKGLSQEGDPAMIGFKTNADAMAENIQILVDSYNSILHTANKYSDSQHQSVKLYRDMSSTAFTFQNSLESMGLLVDDKGEISIDKALLTESVSEENAEEHLSVLNEFKNLLNTKANNASLDPMKYVDKIIVTYKNPGKTLVTPYITSIYSGMMMDRYC</sequence>